<evidence type="ECO:0000256" key="1">
    <source>
        <dbReference type="ARBA" id="ARBA00001709"/>
    </source>
</evidence>
<gene>
    <name evidence="5" type="primary">ivdE</name>
    <name evidence="5" type="ORF">GCM10007894_23060</name>
</gene>
<keyword evidence="3" id="KW-0378">Hydrolase</keyword>
<dbReference type="Gene3D" id="3.90.226.10">
    <property type="entry name" value="2-enoyl-CoA Hydratase, Chain A, domain 1"/>
    <property type="match status" value="1"/>
</dbReference>
<accession>A0AA37TMJ3</accession>
<evidence type="ECO:0000256" key="2">
    <source>
        <dbReference type="ARBA" id="ARBA00011915"/>
    </source>
</evidence>
<comment type="catalytic activity">
    <reaction evidence="1">
        <text>3-hydroxy-2-methylpropanoyl-CoA + H2O = 3-hydroxy-2-methylpropanoate + CoA + H(+)</text>
        <dbReference type="Rhea" id="RHEA:20888"/>
        <dbReference type="ChEBI" id="CHEBI:11805"/>
        <dbReference type="ChEBI" id="CHEBI:15377"/>
        <dbReference type="ChEBI" id="CHEBI:15378"/>
        <dbReference type="ChEBI" id="CHEBI:57287"/>
        <dbReference type="ChEBI" id="CHEBI:57340"/>
        <dbReference type="EC" id="3.1.2.4"/>
    </reaction>
</comment>
<dbReference type="PANTHER" id="PTHR43176">
    <property type="entry name" value="3-HYDROXYISOBUTYRYL-COA HYDROLASE-RELATED"/>
    <property type="match status" value="1"/>
</dbReference>
<dbReference type="EC" id="3.1.2.4" evidence="2"/>
<dbReference type="InterPro" id="IPR029045">
    <property type="entry name" value="ClpP/crotonase-like_dom_sf"/>
</dbReference>
<dbReference type="InterPro" id="IPR032259">
    <property type="entry name" value="HIBYL-CoA-H"/>
</dbReference>
<evidence type="ECO:0000256" key="3">
    <source>
        <dbReference type="ARBA" id="ARBA00022801"/>
    </source>
</evidence>
<name>A0AA37TMJ3_9GAMM</name>
<evidence type="ECO:0000313" key="6">
    <source>
        <dbReference type="Proteomes" id="UP001157439"/>
    </source>
</evidence>
<dbReference type="SUPFAM" id="SSF52096">
    <property type="entry name" value="ClpP/crotonase"/>
    <property type="match status" value="1"/>
</dbReference>
<dbReference type="EMBL" id="BSPO01000003">
    <property type="protein sequence ID" value="GLS84329.1"/>
    <property type="molecule type" value="Genomic_DNA"/>
</dbReference>
<feature type="domain" description="Enoyl-CoA hydratase/isomerase" evidence="4">
    <location>
        <begin position="16"/>
        <end position="353"/>
    </location>
</feature>
<dbReference type="Proteomes" id="UP001157439">
    <property type="component" value="Unassembled WGS sequence"/>
</dbReference>
<dbReference type="Pfam" id="PF16113">
    <property type="entry name" value="ECH_2"/>
    <property type="match status" value="1"/>
</dbReference>
<dbReference type="GO" id="GO:0005829">
    <property type="term" value="C:cytosol"/>
    <property type="evidence" value="ECO:0007669"/>
    <property type="project" value="TreeGrafter"/>
</dbReference>
<evidence type="ECO:0000259" key="4">
    <source>
        <dbReference type="Pfam" id="PF16113"/>
    </source>
</evidence>
<dbReference type="GO" id="GO:0003860">
    <property type="term" value="F:3-hydroxyisobutyryl-CoA hydrolase activity"/>
    <property type="evidence" value="ECO:0007669"/>
    <property type="project" value="UniProtKB-EC"/>
</dbReference>
<dbReference type="GO" id="GO:0006574">
    <property type="term" value="P:L-valine catabolic process"/>
    <property type="evidence" value="ECO:0007669"/>
    <property type="project" value="TreeGrafter"/>
</dbReference>
<dbReference type="RefSeq" id="WP_095500190.1">
    <property type="nucleotide sequence ID" value="NZ_BSPO01000003.1"/>
</dbReference>
<dbReference type="InterPro" id="IPR045004">
    <property type="entry name" value="ECH_dom"/>
</dbReference>
<dbReference type="AlphaFoldDB" id="A0AA37TMJ3"/>
<evidence type="ECO:0000313" key="5">
    <source>
        <dbReference type="EMBL" id="GLS84329.1"/>
    </source>
</evidence>
<sequence>MVKFEELACSNGHVIGLATLSAPKSLNALNLDMVEQLLEQLLQWQRQEKLAAVVLAGEGDKAFCAGGDVVSLHQAAANASGQVSDWASEFFAKEYRLDYLIHSYRKPIIVWGSGFVMGGGLGLMAGASHRIVTPSSRIAMPEVTIGLYPDVGASYFLANMPGQMGKFLGLTGYTVAAEDALYLGLADHQLADEQLQPLLEALTQSPWENSEQLNHKLARACITRLAASSAIAPRASVLADSQSLVDELMAGNISDILERFNALETEQKWLSKAKRTLLSGSPLSIALIDWQASRSSQRSLATCFREELAMSLHCLAYGDFIEGVRALLIDKDKNPRFKYAAYQDIPEAAVQQLVQSPWEAHLHPLADLENTGEAYE</sequence>
<keyword evidence="6" id="KW-1185">Reference proteome</keyword>
<protein>
    <recommendedName>
        <fullName evidence="2">3-hydroxyisobutyryl-CoA hydrolase</fullName>
        <ecNumber evidence="2">3.1.2.4</ecNumber>
    </recommendedName>
</protein>
<proteinExistence type="predicted"/>
<reference evidence="5 6" key="1">
    <citation type="journal article" date="2014" name="Int. J. Syst. Evol. Microbiol.">
        <title>Complete genome sequence of Corynebacterium casei LMG S-19264T (=DSM 44701T), isolated from a smear-ripened cheese.</title>
        <authorList>
            <consortium name="US DOE Joint Genome Institute (JGI-PGF)"/>
            <person name="Walter F."/>
            <person name="Albersmeier A."/>
            <person name="Kalinowski J."/>
            <person name="Ruckert C."/>
        </authorList>
    </citation>
    <scope>NUCLEOTIDE SEQUENCE [LARGE SCALE GENOMIC DNA]</scope>
    <source>
        <strain evidence="5 6">NBRC 112785</strain>
    </source>
</reference>
<dbReference type="CDD" id="cd06558">
    <property type="entry name" value="crotonase-like"/>
    <property type="match status" value="1"/>
</dbReference>
<dbReference type="NCBIfam" id="NF004127">
    <property type="entry name" value="PRK05617.1"/>
    <property type="match status" value="1"/>
</dbReference>
<dbReference type="PANTHER" id="PTHR43176:SF3">
    <property type="entry name" value="3-HYDROXYISOBUTYRYL-COA HYDROLASE, MITOCHONDRIAL"/>
    <property type="match status" value="1"/>
</dbReference>
<comment type="caution">
    <text evidence="5">The sequence shown here is derived from an EMBL/GenBank/DDBJ whole genome shotgun (WGS) entry which is preliminary data.</text>
</comment>
<organism evidence="5 6">
    <name type="scientific">Paraferrimonas haliotis</name>
    <dbReference type="NCBI Taxonomy" id="2013866"/>
    <lineage>
        <taxon>Bacteria</taxon>
        <taxon>Pseudomonadati</taxon>
        <taxon>Pseudomonadota</taxon>
        <taxon>Gammaproteobacteria</taxon>
        <taxon>Alteromonadales</taxon>
        <taxon>Ferrimonadaceae</taxon>
        <taxon>Paraferrimonas</taxon>
    </lineage>
</organism>